<keyword evidence="2" id="KW-1185">Reference proteome</keyword>
<organism evidence="1 2">
    <name type="scientific">Mucilaginibacter ginsenosidivorax</name>
    <dbReference type="NCBI Taxonomy" id="862126"/>
    <lineage>
        <taxon>Bacteria</taxon>
        <taxon>Pseudomonadati</taxon>
        <taxon>Bacteroidota</taxon>
        <taxon>Sphingobacteriia</taxon>
        <taxon>Sphingobacteriales</taxon>
        <taxon>Sphingobacteriaceae</taxon>
        <taxon>Mucilaginibacter</taxon>
    </lineage>
</organism>
<reference evidence="1 2" key="1">
    <citation type="journal article" date="2013" name="J. Microbiol.">
        <title>Mucilaginibacter ginsenosidivorax sp. nov., with ginsenoside converting activity isolated from sediment.</title>
        <authorList>
            <person name="Kim J.K."/>
            <person name="Choi T.E."/>
            <person name="Liu Q.M."/>
            <person name="Park H.Y."/>
            <person name="Yi T.H."/>
            <person name="Yoon M.H."/>
            <person name="Kim S.C."/>
            <person name="Im W.T."/>
        </authorList>
    </citation>
    <scope>NUCLEOTIDE SEQUENCE [LARGE SCALE GENOMIC DNA]</scope>
    <source>
        <strain evidence="1 2">KHI28</strain>
    </source>
</reference>
<dbReference type="AlphaFoldDB" id="A0A5B8W386"/>
<gene>
    <name evidence="1" type="ORF">FSB76_16495</name>
</gene>
<evidence type="ECO:0000313" key="2">
    <source>
        <dbReference type="Proteomes" id="UP000321362"/>
    </source>
</evidence>
<sequence length="65" mass="7173">MLKGLICHPFRALVDVVLSMGDAHRRRMSPFQGCTTDGSWVHNPVLTLPALKGTNMPTQGKALWL</sequence>
<dbReference type="RefSeq" id="WP_147055179.1">
    <property type="nucleotide sequence ID" value="NZ_CP042437.1"/>
</dbReference>
<name>A0A5B8W386_9SPHI</name>
<dbReference type="EMBL" id="CP042437">
    <property type="protein sequence ID" value="QEC77465.1"/>
    <property type="molecule type" value="Genomic_DNA"/>
</dbReference>
<protein>
    <submittedName>
        <fullName evidence="1">Uncharacterized protein</fullName>
    </submittedName>
</protein>
<dbReference type="KEGG" id="mgk:FSB76_16495"/>
<evidence type="ECO:0000313" key="1">
    <source>
        <dbReference type="EMBL" id="QEC77465.1"/>
    </source>
</evidence>
<dbReference type="Proteomes" id="UP000321362">
    <property type="component" value="Chromosome"/>
</dbReference>
<accession>A0A5B8W386</accession>
<proteinExistence type="predicted"/>